<evidence type="ECO:0000313" key="1">
    <source>
        <dbReference type="EMBL" id="VDK50755.1"/>
    </source>
</evidence>
<keyword evidence="2" id="KW-1185">Reference proteome</keyword>
<dbReference type="EMBL" id="UYRT01011538">
    <property type="protein sequence ID" value="VDK50755.1"/>
    <property type="molecule type" value="Genomic_DNA"/>
</dbReference>
<organism evidence="3">
    <name type="scientific">Gongylonema pulchrum</name>
    <dbReference type="NCBI Taxonomy" id="637853"/>
    <lineage>
        <taxon>Eukaryota</taxon>
        <taxon>Metazoa</taxon>
        <taxon>Ecdysozoa</taxon>
        <taxon>Nematoda</taxon>
        <taxon>Chromadorea</taxon>
        <taxon>Rhabditida</taxon>
        <taxon>Spirurina</taxon>
        <taxon>Spiruromorpha</taxon>
        <taxon>Spiruroidea</taxon>
        <taxon>Gongylonematidae</taxon>
        <taxon>Gongylonema</taxon>
    </lineage>
</organism>
<dbReference type="AlphaFoldDB" id="A0A183D9N8"/>
<proteinExistence type="predicted"/>
<dbReference type="OrthoDB" id="437903at2759"/>
<protein>
    <submittedName>
        <fullName evidence="3">SCP domain-containing protein</fullName>
    </submittedName>
</protein>
<evidence type="ECO:0000313" key="2">
    <source>
        <dbReference type="Proteomes" id="UP000271098"/>
    </source>
</evidence>
<sequence>MPEQPTDLEQFHRLTELNFAMIRAKTGRGYYVNPYYIAAWSNVFLVS</sequence>
<name>A0A183D9N8_9BILA</name>
<gene>
    <name evidence="1" type="ORF">GPUH_LOCUS5428</name>
</gene>
<reference evidence="3" key="1">
    <citation type="submission" date="2016-06" db="UniProtKB">
        <authorList>
            <consortium name="WormBaseParasite"/>
        </authorList>
    </citation>
    <scope>IDENTIFICATION</scope>
</reference>
<dbReference type="WBParaSite" id="GPUH_0000543601-mRNA-1">
    <property type="protein sequence ID" value="GPUH_0000543601-mRNA-1"/>
    <property type="gene ID" value="GPUH_0000543601"/>
</dbReference>
<reference evidence="1 2" key="2">
    <citation type="submission" date="2018-11" db="EMBL/GenBank/DDBJ databases">
        <authorList>
            <consortium name="Pathogen Informatics"/>
        </authorList>
    </citation>
    <scope>NUCLEOTIDE SEQUENCE [LARGE SCALE GENOMIC DNA]</scope>
</reference>
<dbReference type="Proteomes" id="UP000271098">
    <property type="component" value="Unassembled WGS sequence"/>
</dbReference>
<evidence type="ECO:0000313" key="3">
    <source>
        <dbReference type="WBParaSite" id="GPUH_0000543601-mRNA-1"/>
    </source>
</evidence>
<accession>A0A183D9N8</accession>